<accession>A0A0C4Y127</accession>
<dbReference type="Proteomes" id="UP000031843">
    <property type="component" value="Chromosome main"/>
</dbReference>
<feature type="signal peptide" evidence="1">
    <location>
        <begin position="1"/>
        <end position="34"/>
    </location>
</feature>
<protein>
    <recommendedName>
        <fullName evidence="4">Type 1 fimbrial protein</fullName>
    </recommendedName>
</protein>
<proteinExistence type="predicted"/>
<evidence type="ECO:0000313" key="3">
    <source>
        <dbReference type="Proteomes" id="UP000031843"/>
    </source>
</evidence>
<keyword evidence="3" id="KW-1185">Reference proteome</keyword>
<evidence type="ECO:0000313" key="2">
    <source>
        <dbReference type="EMBL" id="AJG18687.1"/>
    </source>
</evidence>
<sequence length="118" mass="11977">MSTFASTGRAASHRFALRLPLALASALLSVSAWAADGVIYFRGAIVAPPCNTQISTSGTASLSCPANGTHAAESAALPLQPGRAVQLATARAFVVPVQFATGPGSGNKQGYVVVTEYN</sequence>
<evidence type="ECO:0008006" key="4">
    <source>
        <dbReference type="Google" id="ProtNLM"/>
    </source>
</evidence>
<name>A0A0C4Y127_9BURK</name>
<dbReference type="RefSeq" id="WP_043344935.1">
    <property type="nucleotide sequence ID" value="NZ_CP010536.1"/>
</dbReference>
<dbReference type="KEGG" id="cbw:RR42_m1281"/>
<feature type="chain" id="PRO_5002173825" description="Type 1 fimbrial protein" evidence="1">
    <location>
        <begin position="35"/>
        <end position="118"/>
    </location>
</feature>
<gene>
    <name evidence="2" type="ORF">RR42_m1281</name>
</gene>
<evidence type="ECO:0000256" key="1">
    <source>
        <dbReference type="SAM" id="SignalP"/>
    </source>
</evidence>
<dbReference type="AlphaFoldDB" id="A0A0C4Y127"/>
<organism evidence="2 3">
    <name type="scientific">Cupriavidus basilensis</name>
    <dbReference type="NCBI Taxonomy" id="68895"/>
    <lineage>
        <taxon>Bacteria</taxon>
        <taxon>Pseudomonadati</taxon>
        <taxon>Pseudomonadota</taxon>
        <taxon>Betaproteobacteria</taxon>
        <taxon>Burkholderiales</taxon>
        <taxon>Burkholderiaceae</taxon>
        <taxon>Cupriavidus</taxon>
    </lineage>
</organism>
<reference evidence="2 3" key="1">
    <citation type="journal article" date="2015" name="Genome Announc.">
        <title>Complete Genome Sequence of Cupriavidus basilensis 4G11, Isolated from the Oak Ridge Field Research Center Site.</title>
        <authorList>
            <person name="Ray J."/>
            <person name="Waters R.J."/>
            <person name="Skerker J.M."/>
            <person name="Kuehl J.V."/>
            <person name="Price M.N."/>
            <person name="Huang J."/>
            <person name="Chakraborty R."/>
            <person name="Arkin A.P."/>
            <person name="Deutschbauer A."/>
        </authorList>
    </citation>
    <scope>NUCLEOTIDE SEQUENCE [LARGE SCALE GENOMIC DNA]</scope>
    <source>
        <strain evidence="2">4G11</strain>
    </source>
</reference>
<dbReference type="EMBL" id="CP010536">
    <property type="protein sequence ID" value="AJG18687.1"/>
    <property type="molecule type" value="Genomic_DNA"/>
</dbReference>
<dbReference type="OrthoDB" id="6046808at2"/>
<keyword evidence="1" id="KW-0732">Signal</keyword>